<feature type="compositionally biased region" description="Basic and acidic residues" evidence="1">
    <location>
        <begin position="41"/>
        <end position="52"/>
    </location>
</feature>
<organism evidence="2 3">
    <name type="scientific">Saccharomycopsis crataegensis</name>
    <dbReference type="NCBI Taxonomy" id="43959"/>
    <lineage>
        <taxon>Eukaryota</taxon>
        <taxon>Fungi</taxon>
        <taxon>Dikarya</taxon>
        <taxon>Ascomycota</taxon>
        <taxon>Saccharomycotina</taxon>
        <taxon>Saccharomycetes</taxon>
        <taxon>Saccharomycopsidaceae</taxon>
        <taxon>Saccharomycopsis</taxon>
    </lineage>
</organism>
<feature type="compositionally biased region" description="Basic and acidic residues" evidence="1">
    <location>
        <begin position="16"/>
        <end position="30"/>
    </location>
</feature>
<proteinExistence type="predicted"/>
<protein>
    <recommendedName>
        <fullName evidence="4">Extracellular mutant protein 11 C-terminal domain-containing protein</fullName>
    </recommendedName>
</protein>
<feature type="region of interest" description="Disordered" evidence="1">
    <location>
        <begin position="1"/>
        <end position="147"/>
    </location>
</feature>
<evidence type="ECO:0000256" key="1">
    <source>
        <dbReference type="SAM" id="MobiDB-lite"/>
    </source>
</evidence>
<keyword evidence="3" id="KW-1185">Reference proteome</keyword>
<evidence type="ECO:0000313" key="2">
    <source>
        <dbReference type="EMBL" id="GMM36230.1"/>
    </source>
</evidence>
<accession>A0AAV5QPI0</accession>
<gene>
    <name evidence="2" type="ORF">DASC09_035550</name>
</gene>
<feature type="compositionally biased region" description="Polar residues" evidence="1">
    <location>
        <begin position="131"/>
        <end position="147"/>
    </location>
</feature>
<dbReference type="RefSeq" id="XP_064853226.1">
    <property type="nucleotide sequence ID" value="XM_064997154.1"/>
</dbReference>
<evidence type="ECO:0008006" key="4">
    <source>
        <dbReference type="Google" id="ProtNLM"/>
    </source>
</evidence>
<feature type="compositionally biased region" description="Basic residues" evidence="1">
    <location>
        <begin position="94"/>
        <end position="110"/>
    </location>
</feature>
<dbReference type="Proteomes" id="UP001360560">
    <property type="component" value="Unassembled WGS sequence"/>
</dbReference>
<reference evidence="2 3" key="1">
    <citation type="journal article" date="2023" name="Elife">
        <title>Identification of key yeast species and microbe-microbe interactions impacting larval growth of Drosophila in the wild.</title>
        <authorList>
            <person name="Mure A."/>
            <person name="Sugiura Y."/>
            <person name="Maeda R."/>
            <person name="Honda K."/>
            <person name="Sakurai N."/>
            <person name="Takahashi Y."/>
            <person name="Watada M."/>
            <person name="Katoh T."/>
            <person name="Gotoh A."/>
            <person name="Gotoh Y."/>
            <person name="Taniguchi I."/>
            <person name="Nakamura K."/>
            <person name="Hayashi T."/>
            <person name="Katayama T."/>
            <person name="Uemura T."/>
            <person name="Hattori Y."/>
        </authorList>
    </citation>
    <scope>NUCLEOTIDE SEQUENCE [LARGE SCALE GENOMIC DNA]</scope>
    <source>
        <strain evidence="2 3">SC-9</strain>
    </source>
</reference>
<dbReference type="EMBL" id="BTFZ01000011">
    <property type="protein sequence ID" value="GMM36230.1"/>
    <property type="molecule type" value="Genomic_DNA"/>
</dbReference>
<dbReference type="AlphaFoldDB" id="A0AAV5QPI0"/>
<comment type="caution">
    <text evidence="2">The sequence shown here is derived from an EMBL/GenBank/DDBJ whole genome shotgun (WGS) entry which is preliminary data.</text>
</comment>
<name>A0AAV5QPI0_9ASCO</name>
<sequence>MGRSDSSIKAKSLKSKGPEDTVKSNLHEIANKFLINPPQFDDDHAPSKESSKTLDSQGSRERKRSKSTVAKSTADINKETLVITPVALSTPTSTKRKHERIIRKNSKKSKFSLDSDSRSTGTSDIYHDLNPSHQMETGNPSCANRSMENQSSECQYDLSSESNFGPEAQDSEALPALRVEKYFPIKNSTLSKRATKEEIDYFFDISDEREPILKNYATCSIEEWALEGQRISRKQIYLTERALYAKNKFSQKFDAIADTINKYANYLEQHDDILKEKSEKIASFGDKLNSII</sequence>
<evidence type="ECO:0000313" key="3">
    <source>
        <dbReference type="Proteomes" id="UP001360560"/>
    </source>
</evidence>
<dbReference type="GeneID" id="90074205"/>